<dbReference type="SUPFAM" id="SSF55785">
    <property type="entry name" value="PYP-like sensor domain (PAS domain)"/>
    <property type="match status" value="2"/>
</dbReference>
<evidence type="ECO:0000259" key="7">
    <source>
        <dbReference type="PROSITE" id="PS50109"/>
    </source>
</evidence>
<evidence type="ECO:0000256" key="4">
    <source>
        <dbReference type="ARBA" id="ARBA00022679"/>
    </source>
</evidence>
<evidence type="ECO:0000313" key="11">
    <source>
        <dbReference type="Proteomes" id="UP000011524"/>
    </source>
</evidence>
<dbReference type="CDD" id="cd00082">
    <property type="entry name" value="HisKA"/>
    <property type="match status" value="1"/>
</dbReference>
<comment type="catalytic activity">
    <reaction evidence="1">
        <text>ATP + protein L-histidine = ADP + protein N-phospho-L-histidine.</text>
        <dbReference type="EC" id="2.7.13.3"/>
    </reaction>
</comment>
<organism evidence="10 11">
    <name type="scientific">Haloarcula japonica (strain ATCC 49778 / DSM 6131 / JCM 7785 / NBRC 101032 / NCIMB 13157 / TR-1)</name>
    <dbReference type="NCBI Taxonomy" id="1227453"/>
    <lineage>
        <taxon>Archaea</taxon>
        <taxon>Methanobacteriati</taxon>
        <taxon>Methanobacteriota</taxon>
        <taxon>Stenosarchaea group</taxon>
        <taxon>Halobacteria</taxon>
        <taxon>Halobacteriales</taxon>
        <taxon>Haloarculaceae</taxon>
        <taxon>Haloarcula</taxon>
    </lineage>
</organism>
<dbReference type="InterPro" id="IPR000700">
    <property type="entry name" value="PAS-assoc_C"/>
</dbReference>
<dbReference type="PROSITE" id="PS50112">
    <property type="entry name" value="PAS"/>
    <property type="match status" value="1"/>
</dbReference>
<dbReference type="PROSITE" id="PS50109">
    <property type="entry name" value="HIS_KIN"/>
    <property type="match status" value="1"/>
</dbReference>
<dbReference type="InterPro" id="IPR005467">
    <property type="entry name" value="His_kinase_dom"/>
</dbReference>
<dbReference type="AlphaFoldDB" id="M0LBT2"/>
<evidence type="ECO:0000259" key="9">
    <source>
        <dbReference type="PROSITE" id="PS50113"/>
    </source>
</evidence>
<dbReference type="RefSeq" id="WP_004592344.1">
    <property type="nucleotide sequence ID" value="NZ_AOLY01000027.1"/>
</dbReference>
<dbReference type="InterPro" id="IPR001610">
    <property type="entry name" value="PAC"/>
</dbReference>
<keyword evidence="6" id="KW-0902">Two-component regulatory system</keyword>
<dbReference type="PROSITE" id="PS50113">
    <property type="entry name" value="PAC"/>
    <property type="match status" value="1"/>
</dbReference>
<dbReference type="InterPro" id="IPR013655">
    <property type="entry name" value="PAS_fold_3"/>
</dbReference>
<dbReference type="PATRIC" id="fig|1227453.3.peg.1748"/>
<dbReference type="InterPro" id="IPR003661">
    <property type="entry name" value="HisK_dim/P_dom"/>
</dbReference>
<dbReference type="NCBIfam" id="TIGR00229">
    <property type="entry name" value="sensory_box"/>
    <property type="match status" value="2"/>
</dbReference>
<dbReference type="Gene3D" id="3.30.565.10">
    <property type="entry name" value="Histidine kinase-like ATPase, C-terminal domain"/>
    <property type="match status" value="1"/>
</dbReference>
<feature type="domain" description="PAC" evidence="9">
    <location>
        <begin position="84"/>
        <end position="135"/>
    </location>
</feature>
<accession>M0LBT2</accession>
<dbReference type="SUPFAM" id="SSF55874">
    <property type="entry name" value="ATPase domain of HSP90 chaperone/DNA topoisomerase II/histidine kinase"/>
    <property type="match status" value="1"/>
</dbReference>
<keyword evidence="3" id="KW-0597">Phosphoprotein</keyword>
<dbReference type="SUPFAM" id="SSF47384">
    <property type="entry name" value="Homodimeric domain of signal transducing histidine kinase"/>
    <property type="match status" value="1"/>
</dbReference>
<dbReference type="CDD" id="cd00130">
    <property type="entry name" value="PAS"/>
    <property type="match status" value="1"/>
</dbReference>
<dbReference type="Pfam" id="PF02518">
    <property type="entry name" value="HATPase_c"/>
    <property type="match status" value="1"/>
</dbReference>
<gene>
    <name evidence="10" type="ORF">C444_08905</name>
</gene>
<dbReference type="PANTHER" id="PTHR43711:SF1">
    <property type="entry name" value="HISTIDINE KINASE 1"/>
    <property type="match status" value="1"/>
</dbReference>
<dbReference type="SMART" id="SM00086">
    <property type="entry name" value="PAC"/>
    <property type="match status" value="1"/>
</dbReference>
<reference evidence="10 11" key="1">
    <citation type="journal article" date="2014" name="PLoS Genet.">
        <title>Phylogenetically driven sequencing of extremely halophilic archaea reveals strategies for static and dynamic osmo-response.</title>
        <authorList>
            <person name="Becker E.A."/>
            <person name="Seitzer P.M."/>
            <person name="Tritt A."/>
            <person name="Larsen D."/>
            <person name="Krusor M."/>
            <person name="Yao A.I."/>
            <person name="Wu D."/>
            <person name="Madern D."/>
            <person name="Eisen J.A."/>
            <person name="Darling A.E."/>
            <person name="Facciotti M.T."/>
        </authorList>
    </citation>
    <scope>NUCLEOTIDE SEQUENCE [LARGE SCALE GENOMIC DNA]</scope>
    <source>
        <strain evidence="11">ATCC 49778 / DSM 6131 / JCM 7785 / NBRC 101032 / NCIMB 13157 / TR-1</strain>
    </source>
</reference>
<dbReference type="InterPro" id="IPR003594">
    <property type="entry name" value="HATPase_dom"/>
</dbReference>
<dbReference type="PRINTS" id="PR00344">
    <property type="entry name" value="BCTRLSENSOR"/>
</dbReference>
<dbReference type="InterPro" id="IPR000014">
    <property type="entry name" value="PAS"/>
</dbReference>
<dbReference type="SMART" id="SM00388">
    <property type="entry name" value="HisKA"/>
    <property type="match status" value="1"/>
</dbReference>
<keyword evidence="4" id="KW-0808">Transferase</keyword>
<evidence type="ECO:0000313" key="10">
    <source>
        <dbReference type="EMBL" id="EMA31026.1"/>
    </source>
</evidence>
<keyword evidence="11" id="KW-1185">Reference proteome</keyword>
<dbReference type="Pfam" id="PF00512">
    <property type="entry name" value="HisKA"/>
    <property type="match status" value="1"/>
</dbReference>
<evidence type="ECO:0000256" key="5">
    <source>
        <dbReference type="ARBA" id="ARBA00022777"/>
    </source>
</evidence>
<evidence type="ECO:0000259" key="8">
    <source>
        <dbReference type="PROSITE" id="PS50112"/>
    </source>
</evidence>
<dbReference type="Pfam" id="PF08448">
    <property type="entry name" value="PAS_4"/>
    <property type="match status" value="1"/>
</dbReference>
<dbReference type="InterPro" id="IPR004358">
    <property type="entry name" value="Sig_transdc_His_kin-like_C"/>
</dbReference>
<evidence type="ECO:0000256" key="3">
    <source>
        <dbReference type="ARBA" id="ARBA00022553"/>
    </source>
</evidence>
<sequence length="479" mass="53685">MCGSQSDGGSNPELHQRIVEQSTDVATIFAADGTITYVSPSVRRILGYDPADLIGNQGYEYVHPDDREANANAVERALDGDGSAVAEVRFKRADGTWCWIESTLRDHRDDPVIDGILGMSRDISDRKAKEQEYRQLATEYETFLENVADAIFLLSVRPTETGYSFEFERLSPSYEEQTGLRTEQVKGKTPEEVFDDERGAELAANYHRCVRVGEPISYQEELPVSEDARFWDTVLAPVFTDGTVTRVIGITRNVTERVRRERQLKSQNEQLDEFASIISHDLRNPLTVAMGRIEHLSEEHDNKHIDATARALERMHEITQDTLTLARQGKVVSEMDEIDFSGLIGRCWQTVPTDEATLDVADGLRIRGDQSRLQHLFENLFRNAIEHGGADVTVRVGECDSHGIYVEDTGQGIPEEQRDRVLEPGHSSASDGTGFGLTIVKRIAEAHGWHCLVLDYLSWRSSVECLVRSFVVVVVSEAS</sequence>
<name>M0LBT2_HALJT</name>
<dbReference type="SMART" id="SM00387">
    <property type="entry name" value="HATPase_c"/>
    <property type="match status" value="1"/>
</dbReference>
<dbReference type="InterPro" id="IPR036097">
    <property type="entry name" value="HisK_dim/P_sf"/>
</dbReference>
<dbReference type="STRING" id="1227453.C444_08905"/>
<dbReference type="EC" id="2.7.13.3" evidence="2"/>
<dbReference type="Gene3D" id="3.30.450.20">
    <property type="entry name" value="PAS domain"/>
    <property type="match status" value="2"/>
</dbReference>
<dbReference type="InterPro" id="IPR036890">
    <property type="entry name" value="HATPase_C_sf"/>
</dbReference>
<dbReference type="PANTHER" id="PTHR43711">
    <property type="entry name" value="TWO-COMPONENT HISTIDINE KINASE"/>
    <property type="match status" value="1"/>
</dbReference>
<dbReference type="Proteomes" id="UP000011524">
    <property type="component" value="Unassembled WGS sequence"/>
</dbReference>
<dbReference type="Pfam" id="PF08447">
    <property type="entry name" value="PAS_3"/>
    <property type="match status" value="1"/>
</dbReference>
<dbReference type="InterPro" id="IPR013656">
    <property type="entry name" value="PAS_4"/>
</dbReference>
<dbReference type="eggNOG" id="arCOG02333">
    <property type="taxonomic scope" value="Archaea"/>
</dbReference>
<dbReference type="Gene3D" id="1.10.287.130">
    <property type="match status" value="1"/>
</dbReference>
<protein>
    <recommendedName>
        <fullName evidence="2">histidine kinase</fullName>
        <ecNumber evidence="2">2.7.13.3</ecNumber>
    </recommendedName>
</protein>
<dbReference type="GO" id="GO:0000155">
    <property type="term" value="F:phosphorelay sensor kinase activity"/>
    <property type="evidence" value="ECO:0007669"/>
    <property type="project" value="InterPro"/>
</dbReference>
<proteinExistence type="predicted"/>
<feature type="domain" description="Histidine kinase" evidence="7">
    <location>
        <begin position="277"/>
        <end position="448"/>
    </location>
</feature>
<evidence type="ECO:0000256" key="2">
    <source>
        <dbReference type="ARBA" id="ARBA00012438"/>
    </source>
</evidence>
<comment type="caution">
    <text evidence="10">The sequence shown here is derived from an EMBL/GenBank/DDBJ whole genome shotgun (WGS) entry which is preliminary data.</text>
</comment>
<evidence type="ECO:0000256" key="1">
    <source>
        <dbReference type="ARBA" id="ARBA00000085"/>
    </source>
</evidence>
<dbReference type="InterPro" id="IPR035965">
    <property type="entry name" value="PAS-like_dom_sf"/>
</dbReference>
<dbReference type="InterPro" id="IPR050736">
    <property type="entry name" value="Sensor_HK_Regulatory"/>
</dbReference>
<dbReference type="EMBL" id="AOLY01000027">
    <property type="protein sequence ID" value="EMA31026.1"/>
    <property type="molecule type" value="Genomic_DNA"/>
</dbReference>
<keyword evidence="5 10" id="KW-0418">Kinase</keyword>
<dbReference type="SMART" id="SM00091">
    <property type="entry name" value="PAS"/>
    <property type="match status" value="2"/>
</dbReference>
<feature type="domain" description="PAS" evidence="8">
    <location>
        <begin position="11"/>
        <end position="81"/>
    </location>
</feature>
<evidence type="ECO:0000256" key="6">
    <source>
        <dbReference type="ARBA" id="ARBA00023012"/>
    </source>
</evidence>